<accession>A0A2S6NBX7</accession>
<dbReference type="Proteomes" id="UP000239089">
    <property type="component" value="Unassembled WGS sequence"/>
</dbReference>
<name>A0A2S6NBX7_9HYPH</name>
<dbReference type="CDD" id="cd00761">
    <property type="entry name" value="Glyco_tranf_GTA_type"/>
    <property type="match status" value="1"/>
</dbReference>
<dbReference type="Pfam" id="PF00535">
    <property type="entry name" value="Glycos_transf_2"/>
    <property type="match status" value="1"/>
</dbReference>
<evidence type="ECO:0000259" key="1">
    <source>
        <dbReference type="Pfam" id="PF00535"/>
    </source>
</evidence>
<dbReference type="PANTHER" id="PTHR43685:SF2">
    <property type="entry name" value="GLYCOSYLTRANSFERASE 2-LIKE DOMAIN-CONTAINING PROTEIN"/>
    <property type="match status" value="1"/>
</dbReference>
<proteinExistence type="predicted"/>
<comment type="caution">
    <text evidence="2">The sequence shown here is derived from an EMBL/GenBank/DDBJ whole genome shotgun (WGS) entry which is preliminary data.</text>
</comment>
<dbReference type="PANTHER" id="PTHR43685">
    <property type="entry name" value="GLYCOSYLTRANSFERASE"/>
    <property type="match status" value="1"/>
</dbReference>
<dbReference type="SUPFAM" id="SSF53448">
    <property type="entry name" value="Nucleotide-diphospho-sugar transferases"/>
    <property type="match status" value="1"/>
</dbReference>
<dbReference type="InterPro" id="IPR050834">
    <property type="entry name" value="Glycosyltransf_2"/>
</dbReference>
<sequence length="310" mass="33926">MDRISVVTPTLNRPAPLLRALRSLMAQQNLAGLDLEIIVVDNSPDANARAAVAELAKASPFALHYLSEPRPGVANARNAGVAAARGRWVAFLDDDEEAAPDWLAHLTGIARSRNADAVFGPVTARAEDGAKIGAFAPYFERRILRADGAEITDLAACLGTNNSLFHRESCFAAGLNFDPALNESGGEDSLFLQRLVLVGKRFHFAENAGVLEWAPARRLTWAYVRKRKFLSGQIRVFVQDMARPGNRLTIARWMAVGFVQTALYGFGALLMLPFGATRRETMAARAFGGLGKIFWGRRFRLRLYGRGLVS</sequence>
<keyword evidence="3" id="KW-1185">Reference proteome</keyword>
<dbReference type="AlphaFoldDB" id="A0A2S6NBX7"/>
<protein>
    <recommendedName>
        <fullName evidence="1">Glycosyltransferase 2-like domain-containing protein</fullName>
    </recommendedName>
</protein>
<evidence type="ECO:0000313" key="3">
    <source>
        <dbReference type="Proteomes" id="UP000239089"/>
    </source>
</evidence>
<evidence type="ECO:0000313" key="2">
    <source>
        <dbReference type="EMBL" id="PPQ32125.1"/>
    </source>
</evidence>
<dbReference type="InterPro" id="IPR001173">
    <property type="entry name" value="Glyco_trans_2-like"/>
</dbReference>
<gene>
    <name evidence="2" type="ORF">CCR94_06790</name>
</gene>
<dbReference type="Gene3D" id="3.90.550.10">
    <property type="entry name" value="Spore Coat Polysaccharide Biosynthesis Protein SpsA, Chain A"/>
    <property type="match status" value="1"/>
</dbReference>
<dbReference type="InterPro" id="IPR029044">
    <property type="entry name" value="Nucleotide-diphossugar_trans"/>
</dbReference>
<feature type="domain" description="Glycosyltransferase 2-like" evidence="1">
    <location>
        <begin position="5"/>
        <end position="145"/>
    </location>
</feature>
<organism evidence="2 3">
    <name type="scientific">Rhodoblastus sphagnicola</name>
    <dbReference type="NCBI Taxonomy" id="333368"/>
    <lineage>
        <taxon>Bacteria</taxon>
        <taxon>Pseudomonadati</taxon>
        <taxon>Pseudomonadota</taxon>
        <taxon>Alphaproteobacteria</taxon>
        <taxon>Hyphomicrobiales</taxon>
        <taxon>Rhodoblastaceae</taxon>
        <taxon>Rhodoblastus</taxon>
    </lineage>
</organism>
<reference evidence="2 3" key="1">
    <citation type="journal article" date="2018" name="Arch. Microbiol.">
        <title>New insights into the metabolic potential of the phototrophic purple bacterium Rhodopila globiformis DSM 161(T) from its draft genome sequence and evidence for a vanadium-dependent nitrogenase.</title>
        <authorList>
            <person name="Imhoff J.F."/>
            <person name="Rahn T."/>
            <person name="Kunzel S."/>
            <person name="Neulinger S.C."/>
        </authorList>
    </citation>
    <scope>NUCLEOTIDE SEQUENCE [LARGE SCALE GENOMIC DNA]</scope>
    <source>
        <strain evidence="2 3">DSM 16996</strain>
    </source>
</reference>
<dbReference type="RefSeq" id="WP_104507124.1">
    <property type="nucleotide sequence ID" value="NZ_JACIGC010000008.1"/>
</dbReference>
<dbReference type="EMBL" id="NHSJ01000043">
    <property type="protein sequence ID" value="PPQ32125.1"/>
    <property type="molecule type" value="Genomic_DNA"/>
</dbReference>
<dbReference type="OrthoDB" id="6116224at2"/>